<dbReference type="PATRIC" id="fig|512763.3.peg.67"/>
<evidence type="ECO:0000313" key="1">
    <source>
        <dbReference type="EMBL" id="ALI97717.1"/>
    </source>
</evidence>
<evidence type="ECO:0000313" key="2">
    <source>
        <dbReference type="Proteomes" id="UP000061382"/>
    </source>
</evidence>
<sequence>MMDFMRSLFGVKKKGRRVVVGATGDLGIEEIGYIAESNRRLALLQELSHRYKGTPQASKMKAVLEKTRNIHSYLVSRKKAHELEMFHLKNTDHFITTFTTILDVHQKHYLLTHGASEASSSMETSVQKIKAEKLKRLEKIANLPDLIKPIENSVRFYYADEAKTAVPRLYLPEISINTVEKVIYYAEGKSDELVPREVGFTSSKDQKEAFLNHLTNRTGLQDTSYVGNALVTIPNNNGIQPTGVVPVIHWEGCLYAINLNDYRLFPVKIFRNGSK</sequence>
<dbReference type="OrthoDB" id="848076at2"/>
<dbReference type="RefSeq" id="WP_062542006.1">
    <property type="nucleotide sequence ID" value="NZ_CP012643.1"/>
</dbReference>
<gene>
    <name evidence="1" type="ORF">DC20_00315</name>
</gene>
<reference evidence="1 2" key="1">
    <citation type="submission" date="2015-08" db="EMBL/GenBank/DDBJ databases">
        <title>Complete genome sequence of Rufibacter tibetensis strain 1351t, a radiation-resistant bacterium from tibet plateau.</title>
        <authorList>
            <person name="Dai J."/>
        </authorList>
    </citation>
    <scope>NUCLEOTIDE SEQUENCE [LARGE SCALE GENOMIC DNA]</scope>
    <source>
        <strain evidence="1 2">1351</strain>
    </source>
</reference>
<organism evidence="1 2">
    <name type="scientific">Rufibacter tibetensis</name>
    <dbReference type="NCBI Taxonomy" id="512763"/>
    <lineage>
        <taxon>Bacteria</taxon>
        <taxon>Pseudomonadati</taxon>
        <taxon>Bacteroidota</taxon>
        <taxon>Cytophagia</taxon>
        <taxon>Cytophagales</taxon>
        <taxon>Hymenobacteraceae</taxon>
        <taxon>Rufibacter</taxon>
    </lineage>
</organism>
<proteinExistence type="predicted"/>
<protein>
    <submittedName>
        <fullName evidence="1">Uncharacterized protein</fullName>
    </submittedName>
</protein>
<keyword evidence="2" id="KW-1185">Reference proteome</keyword>
<accession>A0A0P0C8P9</accession>
<name>A0A0P0C8P9_9BACT</name>
<dbReference type="EMBL" id="CP012643">
    <property type="protein sequence ID" value="ALI97717.1"/>
    <property type="molecule type" value="Genomic_DNA"/>
</dbReference>
<dbReference type="AlphaFoldDB" id="A0A0P0C8P9"/>
<dbReference type="Proteomes" id="UP000061382">
    <property type="component" value="Chromosome"/>
</dbReference>
<dbReference type="KEGG" id="rti:DC20_00315"/>